<organism evidence="2 3">
    <name type="scientific">Immersiella caudata</name>
    <dbReference type="NCBI Taxonomy" id="314043"/>
    <lineage>
        <taxon>Eukaryota</taxon>
        <taxon>Fungi</taxon>
        <taxon>Dikarya</taxon>
        <taxon>Ascomycota</taxon>
        <taxon>Pezizomycotina</taxon>
        <taxon>Sordariomycetes</taxon>
        <taxon>Sordariomycetidae</taxon>
        <taxon>Sordariales</taxon>
        <taxon>Lasiosphaeriaceae</taxon>
        <taxon>Immersiella</taxon>
    </lineage>
</organism>
<name>A0AA40C6T2_9PEZI</name>
<proteinExistence type="predicted"/>
<dbReference type="Pfam" id="PF06985">
    <property type="entry name" value="HET"/>
    <property type="match status" value="1"/>
</dbReference>
<dbReference type="PANTHER" id="PTHR33112:SF16">
    <property type="entry name" value="HETEROKARYON INCOMPATIBILITY DOMAIN-CONTAINING PROTEIN"/>
    <property type="match status" value="1"/>
</dbReference>
<comment type="caution">
    <text evidence="2">The sequence shown here is derived from an EMBL/GenBank/DDBJ whole genome shotgun (WGS) entry which is preliminary data.</text>
</comment>
<reference evidence="2" key="1">
    <citation type="submission" date="2023-06" db="EMBL/GenBank/DDBJ databases">
        <title>Genome-scale phylogeny and comparative genomics of the fungal order Sordariales.</title>
        <authorList>
            <consortium name="Lawrence Berkeley National Laboratory"/>
            <person name="Hensen N."/>
            <person name="Bonometti L."/>
            <person name="Westerberg I."/>
            <person name="Brannstrom I.O."/>
            <person name="Guillou S."/>
            <person name="Cros-Aarteil S."/>
            <person name="Calhoun S."/>
            <person name="Haridas S."/>
            <person name="Kuo A."/>
            <person name="Mondo S."/>
            <person name="Pangilinan J."/>
            <person name="Riley R."/>
            <person name="Labutti K."/>
            <person name="Andreopoulos B."/>
            <person name="Lipzen A."/>
            <person name="Chen C."/>
            <person name="Yanf M."/>
            <person name="Daum C."/>
            <person name="Ng V."/>
            <person name="Clum A."/>
            <person name="Steindorff A."/>
            <person name="Ohm R."/>
            <person name="Martin F."/>
            <person name="Silar P."/>
            <person name="Natvig D."/>
            <person name="Lalanne C."/>
            <person name="Gautier V."/>
            <person name="Ament-Velasquez S.L."/>
            <person name="Kruys A."/>
            <person name="Hutchinson M.I."/>
            <person name="Powell A.J."/>
            <person name="Barry K."/>
            <person name="Miller A.N."/>
            <person name="Grigoriev I.V."/>
            <person name="Debuchy R."/>
            <person name="Gladieux P."/>
            <person name="Thoren M.H."/>
            <person name="Johannesson H."/>
        </authorList>
    </citation>
    <scope>NUCLEOTIDE SEQUENCE</scope>
    <source>
        <strain evidence="2">CBS 606.72</strain>
    </source>
</reference>
<dbReference type="AlphaFoldDB" id="A0AA40C6T2"/>
<protein>
    <submittedName>
        <fullName evidence="2">Heterokaryon incompatibility protein-domain-containing protein</fullName>
    </submittedName>
</protein>
<evidence type="ECO:0000313" key="3">
    <source>
        <dbReference type="Proteomes" id="UP001175000"/>
    </source>
</evidence>
<feature type="domain" description="Heterokaryon incompatibility" evidence="1">
    <location>
        <begin position="184"/>
        <end position="349"/>
    </location>
</feature>
<dbReference type="Proteomes" id="UP001175000">
    <property type="component" value="Unassembled WGS sequence"/>
</dbReference>
<dbReference type="EMBL" id="JAULSU010000002">
    <property type="protein sequence ID" value="KAK0627292.1"/>
    <property type="molecule type" value="Genomic_DNA"/>
</dbReference>
<gene>
    <name evidence="2" type="ORF">B0T14DRAFT_493417</name>
</gene>
<dbReference type="PANTHER" id="PTHR33112">
    <property type="entry name" value="DOMAIN PROTEIN, PUTATIVE-RELATED"/>
    <property type="match status" value="1"/>
</dbReference>
<sequence length="690" mass="78835">MSTRCPMMLRLRAQAEFFLPIYDSTSGFNHHGPSVPLPSFTILKACAEAGCELCTIFCASAKPVFGSQELWLYEGVRLRRALLDPHQSVQLFIGMDDFSRTFFYRIPKPWRQLPRATLDRRNEELDLMRLWLERCRAGHKECQASIQSTVFPTRLLDTQPFKDSDDVRLLDVRKEGLASCGLEWVALSHCWGLPSQGPTTTMTTNLAQRRLRIPFPNLSRTFQDAVKITRELNYRYLWIDSLCIIQDDHDDWAREAGIMGGVYNGSVCTLCALSSENSTQGCRINGMGTSTHENMPRYADFDIGDTRIRFFEREPTYWHQECGDDPYKFEGFKRHARNPLNTRAWTLQERELSCRKILFSQNLLLWECRTMKGSSELPWHQRMFDTDERPHPVLLNADETVVGDGSTSMRDRWYSLVEDYSSRFLTKETDKLIAIAGLRNAIKTGLSGFREEDYVAGMFSQHMPGCLLWQSWPYGTHSNNEQAASMLNAFQPRRPMVYRAPSWSWASIDGEVSHQSQRLSQPASSAVGPLVSDWSLSKTGPGGTHRATLNLRGRPVPARFQYRRASLLSRTVDRHVPGSWEEDTRLLLSEDGKTVGAFFPDIITEVQLLDRVICLAIQSEQFGSVLGEPNDLHKDDSHEEEDFSSRSLAMGLALVKNEDSDKNTFRRVGLIRWVKPDIFFGVEEQVVVVL</sequence>
<evidence type="ECO:0000259" key="1">
    <source>
        <dbReference type="Pfam" id="PF06985"/>
    </source>
</evidence>
<keyword evidence="3" id="KW-1185">Reference proteome</keyword>
<dbReference type="InterPro" id="IPR010730">
    <property type="entry name" value="HET"/>
</dbReference>
<accession>A0AA40C6T2</accession>
<evidence type="ECO:0000313" key="2">
    <source>
        <dbReference type="EMBL" id="KAK0627292.1"/>
    </source>
</evidence>